<feature type="signal peptide" evidence="1">
    <location>
        <begin position="1"/>
        <end position="36"/>
    </location>
</feature>
<reference evidence="3" key="2">
    <citation type="submission" date="2020-09" db="EMBL/GenBank/DDBJ databases">
        <authorList>
            <person name="Sun Q."/>
            <person name="Zhou Y."/>
        </authorList>
    </citation>
    <scope>NUCLEOTIDE SEQUENCE</scope>
    <source>
        <strain evidence="3">CGMCC 1.15725</strain>
    </source>
</reference>
<sequence length="210" mass="20724">MIVIKASLIRGGVFSMSRLSVSAALLGSLALGACVAAPPSGPSVAVMPGPGKTLAQFQQDDLTCRNYAEQQTGGVQPAQAANDSAVSSAVVGTGLGAAAGALIGAAAGNAGIGAAAGAGAGLLMGSAAGANNAQLSGAALQRRYDVGYMQCMAANGESVPPVQQAARPAYYPAPAYAYPAPVYYPYPPPPPYYYGPSVAVGFGFGGGRHW</sequence>
<evidence type="ECO:0000313" key="4">
    <source>
        <dbReference type="Proteomes" id="UP000646365"/>
    </source>
</evidence>
<dbReference type="PROSITE" id="PS51257">
    <property type="entry name" value="PROKAR_LIPOPROTEIN"/>
    <property type="match status" value="1"/>
</dbReference>
<protein>
    <recommendedName>
        <fullName evidence="2">Glycine-zipper-containing OmpA-like membrane domain-containing protein</fullName>
    </recommendedName>
</protein>
<accession>A0A8J2YQ53</accession>
<evidence type="ECO:0000313" key="3">
    <source>
        <dbReference type="EMBL" id="GGF03502.1"/>
    </source>
</evidence>
<feature type="chain" id="PRO_5035195873" description="Glycine-zipper-containing OmpA-like membrane domain-containing protein" evidence="1">
    <location>
        <begin position="37"/>
        <end position="210"/>
    </location>
</feature>
<evidence type="ECO:0000256" key="1">
    <source>
        <dbReference type="SAM" id="SignalP"/>
    </source>
</evidence>
<dbReference type="Proteomes" id="UP000646365">
    <property type="component" value="Unassembled WGS sequence"/>
</dbReference>
<dbReference type="InterPro" id="IPR025693">
    <property type="entry name" value="Gly-zipper_OmpA-like_dom"/>
</dbReference>
<dbReference type="AlphaFoldDB" id="A0A8J2YQ53"/>
<proteinExistence type="predicted"/>
<keyword evidence="1" id="KW-0732">Signal</keyword>
<dbReference type="Pfam" id="PF13436">
    <property type="entry name" value="Gly-zipper_OmpA"/>
    <property type="match status" value="1"/>
</dbReference>
<keyword evidence="4" id="KW-1185">Reference proteome</keyword>
<comment type="caution">
    <text evidence="3">The sequence shown here is derived from an EMBL/GenBank/DDBJ whole genome shotgun (WGS) entry which is preliminary data.</text>
</comment>
<feature type="domain" description="Glycine-zipper-containing OmpA-like membrane" evidence="2">
    <location>
        <begin position="86"/>
        <end position="129"/>
    </location>
</feature>
<evidence type="ECO:0000259" key="2">
    <source>
        <dbReference type="Pfam" id="PF13436"/>
    </source>
</evidence>
<organism evidence="3 4">
    <name type="scientific">Aliidongia dinghuensis</name>
    <dbReference type="NCBI Taxonomy" id="1867774"/>
    <lineage>
        <taxon>Bacteria</taxon>
        <taxon>Pseudomonadati</taxon>
        <taxon>Pseudomonadota</taxon>
        <taxon>Alphaproteobacteria</taxon>
        <taxon>Rhodospirillales</taxon>
        <taxon>Dongiaceae</taxon>
        <taxon>Aliidongia</taxon>
    </lineage>
</organism>
<reference evidence="3" key="1">
    <citation type="journal article" date="2014" name="Int. J. Syst. Evol. Microbiol.">
        <title>Complete genome sequence of Corynebacterium casei LMG S-19264T (=DSM 44701T), isolated from a smear-ripened cheese.</title>
        <authorList>
            <consortium name="US DOE Joint Genome Institute (JGI-PGF)"/>
            <person name="Walter F."/>
            <person name="Albersmeier A."/>
            <person name="Kalinowski J."/>
            <person name="Ruckert C."/>
        </authorList>
    </citation>
    <scope>NUCLEOTIDE SEQUENCE</scope>
    <source>
        <strain evidence="3">CGMCC 1.15725</strain>
    </source>
</reference>
<dbReference type="EMBL" id="BMJQ01000001">
    <property type="protein sequence ID" value="GGF03502.1"/>
    <property type="molecule type" value="Genomic_DNA"/>
</dbReference>
<name>A0A8J2YQ53_9PROT</name>
<gene>
    <name evidence="3" type="ORF">GCM10011611_06240</name>
</gene>